<name>A0A6V8LBM6_9ACTN</name>
<dbReference type="GO" id="GO:0003677">
    <property type="term" value="F:DNA binding"/>
    <property type="evidence" value="ECO:0007669"/>
    <property type="project" value="UniProtKB-KW"/>
</dbReference>
<reference evidence="5 6" key="2">
    <citation type="submission" date="2020-03" db="EMBL/GenBank/DDBJ databases">
        <authorList>
            <person name="Ichikawa N."/>
            <person name="Kimura A."/>
            <person name="Kitahashi Y."/>
            <person name="Uohara A."/>
        </authorList>
    </citation>
    <scope>NUCLEOTIDE SEQUENCE [LARGE SCALE GENOMIC DNA]</scope>
    <source>
        <strain evidence="5 6">NBRC 108638</strain>
    </source>
</reference>
<feature type="domain" description="HTH marR-type" evidence="4">
    <location>
        <begin position="11"/>
        <end position="143"/>
    </location>
</feature>
<dbReference type="SMART" id="SM00347">
    <property type="entry name" value="HTH_MARR"/>
    <property type="match status" value="1"/>
</dbReference>
<keyword evidence="3" id="KW-0804">Transcription</keyword>
<gene>
    <name evidence="5" type="ORF">Prum_082650</name>
</gene>
<evidence type="ECO:0000259" key="4">
    <source>
        <dbReference type="PROSITE" id="PS50995"/>
    </source>
</evidence>
<dbReference type="Pfam" id="PF12802">
    <property type="entry name" value="MarR_2"/>
    <property type="match status" value="1"/>
</dbReference>
<dbReference type="AlphaFoldDB" id="A0A6V8LBM6"/>
<dbReference type="PROSITE" id="PS50995">
    <property type="entry name" value="HTH_MARR_2"/>
    <property type="match status" value="1"/>
</dbReference>
<evidence type="ECO:0000313" key="6">
    <source>
        <dbReference type="Proteomes" id="UP000482960"/>
    </source>
</evidence>
<dbReference type="PANTHER" id="PTHR33164">
    <property type="entry name" value="TRANSCRIPTIONAL REGULATOR, MARR FAMILY"/>
    <property type="match status" value="1"/>
</dbReference>
<dbReference type="EMBL" id="BLPG01000001">
    <property type="protein sequence ID" value="GFJ94623.1"/>
    <property type="molecule type" value="Genomic_DNA"/>
</dbReference>
<keyword evidence="2" id="KW-0238">DNA-binding</keyword>
<dbReference type="SUPFAM" id="SSF46785">
    <property type="entry name" value="Winged helix' DNA-binding domain"/>
    <property type="match status" value="1"/>
</dbReference>
<proteinExistence type="predicted"/>
<dbReference type="InterPro" id="IPR039422">
    <property type="entry name" value="MarR/SlyA-like"/>
</dbReference>
<organism evidence="5 6">
    <name type="scientific">Phytohabitans rumicis</name>
    <dbReference type="NCBI Taxonomy" id="1076125"/>
    <lineage>
        <taxon>Bacteria</taxon>
        <taxon>Bacillati</taxon>
        <taxon>Actinomycetota</taxon>
        <taxon>Actinomycetes</taxon>
        <taxon>Micromonosporales</taxon>
        <taxon>Micromonosporaceae</taxon>
    </lineage>
</organism>
<comment type="caution">
    <text evidence="5">The sequence shown here is derived from an EMBL/GenBank/DDBJ whole genome shotgun (WGS) entry which is preliminary data.</text>
</comment>
<dbReference type="GO" id="GO:0003700">
    <property type="term" value="F:DNA-binding transcription factor activity"/>
    <property type="evidence" value="ECO:0007669"/>
    <property type="project" value="InterPro"/>
</dbReference>
<dbReference type="PROSITE" id="PS01117">
    <property type="entry name" value="HTH_MARR_1"/>
    <property type="match status" value="1"/>
</dbReference>
<sequence length="155" mass="16935">MDAVTAEPRTEECLSFLVRHAWLSMRGVVAEALAGHGLSAAQYGSLLLLQQEPGMTVADVGRKVSSTRQSANEMLAGLERAGLLERRAHPRDRRAQQVFLTEAGRARLREAIPDVQAVEGELEAGFTAAERDVVRRWLLRMTTAGAPSEEEIPTS</sequence>
<dbReference type="Proteomes" id="UP000482960">
    <property type="component" value="Unassembled WGS sequence"/>
</dbReference>
<dbReference type="GO" id="GO:0006950">
    <property type="term" value="P:response to stress"/>
    <property type="evidence" value="ECO:0007669"/>
    <property type="project" value="TreeGrafter"/>
</dbReference>
<accession>A0A6V8LBM6</accession>
<keyword evidence="6" id="KW-1185">Reference proteome</keyword>
<dbReference type="InterPro" id="IPR000835">
    <property type="entry name" value="HTH_MarR-typ"/>
</dbReference>
<evidence type="ECO:0000256" key="3">
    <source>
        <dbReference type="ARBA" id="ARBA00023163"/>
    </source>
</evidence>
<protein>
    <recommendedName>
        <fullName evidence="4">HTH marR-type domain-containing protein</fullName>
    </recommendedName>
</protein>
<evidence type="ECO:0000313" key="5">
    <source>
        <dbReference type="EMBL" id="GFJ94623.1"/>
    </source>
</evidence>
<reference evidence="5 6" key="1">
    <citation type="submission" date="2020-03" db="EMBL/GenBank/DDBJ databases">
        <title>Whole genome shotgun sequence of Phytohabitans rumicis NBRC 108638.</title>
        <authorList>
            <person name="Komaki H."/>
            <person name="Tamura T."/>
        </authorList>
    </citation>
    <scope>NUCLEOTIDE SEQUENCE [LARGE SCALE GENOMIC DNA]</scope>
    <source>
        <strain evidence="5 6">NBRC 108638</strain>
    </source>
</reference>
<dbReference type="PRINTS" id="PR00598">
    <property type="entry name" value="HTHMARR"/>
</dbReference>
<evidence type="ECO:0000256" key="2">
    <source>
        <dbReference type="ARBA" id="ARBA00023125"/>
    </source>
</evidence>
<dbReference type="InterPro" id="IPR036388">
    <property type="entry name" value="WH-like_DNA-bd_sf"/>
</dbReference>
<evidence type="ECO:0000256" key="1">
    <source>
        <dbReference type="ARBA" id="ARBA00023015"/>
    </source>
</evidence>
<dbReference type="InterPro" id="IPR023187">
    <property type="entry name" value="Tscrpt_reg_MarR-type_CS"/>
</dbReference>
<dbReference type="PANTHER" id="PTHR33164:SF43">
    <property type="entry name" value="HTH-TYPE TRANSCRIPTIONAL REPRESSOR YETL"/>
    <property type="match status" value="1"/>
</dbReference>
<dbReference type="InterPro" id="IPR036390">
    <property type="entry name" value="WH_DNA-bd_sf"/>
</dbReference>
<keyword evidence="1" id="KW-0805">Transcription regulation</keyword>
<dbReference type="Gene3D" id="1.10.10.10">
    <property type="entry name" value="Winged helix-like DNA-binding domain superfamily/Winged helix DNA-binding domain"/>
    <property type="match status" value="1"/>
</dbReference>